<evidence type="ECO:0000256" key="2">
    <source>
        <dbReference type="ARBA" id="ARBA00022679"/>
    </source>
</evidence>
<proteinExistence type="inferred from homology"/>
<dbReference type="PROSITE" id="PS00375">
    <property type="entry name" value="UDPGT"/>
    <property type="match status" value="1"/>
</dbReference>
<reference evidence="5" key="1">
    <citation type="submission" date="2021-01" db="EMBL/GenBank/DDBJ databases">
        <title>Adiantum capillus-veneris genome.</title>
        <authorList>
            <person name="Fang Y."/>
            <person name="Liao Q."/>
        </authorList>
    </citation>
    <scope>NUCLEOTIDE SEQUENCE</scope>
    <source>
        <strain evidence="5">H3</strain>
        <tissue evidence="5">Leaf</tissue>
    </source>
</reference>
<keyword evidence="6" id="KW-1185">Reference proteome</keyword>
<dbReference type="PANTHER" id="PTHR11926:SF774">
    <property type="entry name" value="UDP-GLYCOSYLTRANSFERASE 85A1-RELATED"/>
    <property type="match status" value="1"/>
</dbReference>
<accession>A0A9D4UNC4</accession>
<name>A0A9D4UNC4_ADICA</name>
<evidence type="ECO:0000313" key="5">
    <source>
        <dbReference type="EMBL" id="KAI5071089.1"/>
    </source>
</evidence>
<dbReference type="InterPro" id="IPR035595">
    <property type="entry name" value="UDP_glycos_trans_CS"/>
</dbReference>
<keyword evidence="3" id="KW-0328">Glycosyltransferase</keyword>
<dbReference type="Pfam" id="PF00201">
    <property type="entry name" value="UDPGT"/>
    <property type="match status" value="1"/>
</dbReference>
<evidence type="ECO:0000256" key="4">
    <source>
        <dbReference type="RuleBase" id="RU362057"/>
    </source>
</evidence>
<evidence type="ECO:0000256" key="1">
    <source>
        <dbReference type="ARBA" id="ARBA00009995"/>
    </source>
</evidence>
<dbReference type="FunFam" id="3.40.50.2000:FF:000060">
    <property type="entry name" value="Glycosyltransferase"/>
    <property type="match status" value="1"/>
</dbReference>
<organism evidence="5 6">
    <name type="scientific">Adiantum capillus-veneris</name>
    <name type="common">Maidenhair fern</name>
    <dbReference type="NCBI Taxonomy" id="13818"/>
    <lineage>
        <taxon>Eukaryota</taxon>
        <taxon>Viridiplantae</taxon>
        <taxon>Streptophyta</taxon>
        <taxon>Embryophyta</taxon>
        <taxon>Tracheophyta</taxon>
        <taxon>Polypodiopsida</taxon>
        <taxon>Polypodiidae</taxon>
        <taxon>Polypodiales</taxon>
        <taxon>Pteridineae</taxon>
        <taxon>Pteridaceae</taxon>
        <taxon>Vittarioideae</taxon>
        <taxon>Adiantum</taxon>
    </lineage>
</organism>
<comment type="caution">
    <text evidence="5">The sequence shown here is derived from an EMBL/GenBank/DDBJ whole genome shotgun (WGS) entry which is preliminary data.</text>
</comment>
<evidence type="ECO:0000313" key="6">
    <source>
        <dbReference type="Proteomes" id="UP000886520"/>
    </source>
</evidence>
<dbReference type="AlphaFoldDB" id="A0A9D4UNC4"/>
<dbReference type="Proteomes" id="UP000886520">
    <property type="component" value="Chromosome 13"/>
</dbReference>
<dbReference type="PANTHER" id="PTHR11926">
    <property type="entry name" value="GLUCOSYL/GLUCURONOSYL TRANSFERASES"/>
    <property type="match status" value="1"/>
</dbReference>
<protein>
    <recommendedName>
        <fullName evidence="4">Glycosyltransferase</fullName>
        <ecNumber evidence="4">2.4.1.-</ecNumber>
    </recommendedName>
</protein>
<dbReference type="InterPro" id="IPR002213">
    <property type="entry name" value="UDP_glucos_trans"/>
</dbReference>
<dbReference type="OrthoDB" id="5835829at2759"/>
<gene>
    <name evidence="5" type="ORF">GOP47_0013340</name>
</gene>
<dbReference type="CDD" id="cd03784">
    <property type="entry name" value="GT1_Gtf-like"/>
    <property type="match status" value="1"/>
</dbReference>
<keyword evidence="2 3" id="KW-0808">Transferase</keyword>
<dbReference type="GO" id="GO:0080043">
    <property type="term" value="F:quercetin 3-O-glucosyltransferase activity"/>
    <property type="evidence" value="ECO:0007669"/>
    <property type="project" value="TreeGrafter"/>
</dbReference>
<comment type="similarity">
    <text evidence="1 3">Belongs to the UDP-glycosyltransferase family.</text>
</comment>
<dbReference type="Gene3D" id="3.40.50.2000">
    <property type="entry name" value="Glycogen Phosphorylase B"/>
    <property type="match status" value="2"/>
</dbReference>
<dbReference type="SUPFAM" id="SSF53756">
    <property type="entry name" value="UDP-Glycosyltransferase/glycogen phosphorylase"/>
    <property type="match status" value="1"/>
</dbReference>
<dbReference type="EC" id="2.4.1.-" evidence="4"/>
<dbReference type="GO" id="GO:0080044">
    <property type="term" value="F:quercetin 7-O-glucosyltransferase activity"/>
    <property type="evidence" value="ECO:0007669"/>
    <property type="project" value="TreeGrafter"/>
</dbReference>
<evidence type="ECO:0000256" key="3">
    <source>
        <dbReference type="RuleBase" id="RU003718"/>
    </source>
</evidence>
<sequence>MGVHVVLLPWTSQGHITPVVQLGEVLATRSEGFRVTLVVTARVKARFDRTASPLLYHPLIILQVIDDGLNPDPSYTPSFPEVIASLPTQQQSLESLLLALAASPHPATCLISGSFCSWSKSVAVKVGIPRAELWSSPAFIYCIGFYHHCLLSSGLIPFKGKLEDTWITCIPGLPPIRGTDFVKEFLQRQEDFEEDPERFQRVCQYIKDTYGNANEQYRILVNSVYELDSEALDTLCADGVQALAIGPLFLHNTPNKGTEKPVNPLGISAYEEDRSCLQWLDGKEKASVLYIAFGSEAKIAKDEMQELAHALEASEQRFLWVIRPESVVDETSIDSILPEGFQERVTERGKIVSWAPQMDVLAHPSIVAFLSHCGWNSTLETLWLGVPILAWPQRADQGVNKRFIEEHWKVGIAVEKHEGKATRASIGIAIRELMQEERGAIARERVKEYQELLKKTVQEGGSSRRNLDKFIHDLCSLADQKAESSV</sequence>
<dbReference type="EMBL" id="JABFUD020000013">
    <property type="protein sequence ID" value="KAI5071089.1"/>
    <property type="molecule type" value="Genomic_DNA"/>
</dbReference>